<accession>A0A4C1V7S2</accession>
<feature type="region of interest" description="Disordered" evidence="1">
    <location>
        <begin position="1"/>
        <end position="22"/>
    </location>
</feature>
<keyword evidence="3" id="KW-1185">Reference proteome</keyword>
<feature type="compositionally biased region" description="Basic residues" evidence="1">
    <location>
        <begin position="74"/>
        <end position="86"/>
    </location>
</feature>
<dbReference type="EMBL" id="BGZK01000287">
    <property type="protein sequence ID" value="GBP34367.1"/>
    <property type="molecule type" value="Genomic_DNA"/>
</dbReference>
<gene>
    <name evidence="2" type="ORF">EVAR_7419_1</name>
</gene>
<protein>
    <submittedName>
        <fullName evidence="2">Uncharacterized protein</fullName>
    </submittedName>
</protein>
<sequence length="102" mass="11401">MVTAPSVSAKEDGRNVAARSERIPMKLDSKQLDQFRKRRVSAFNYVITNRSSWLDECVTMSKTKSEMMCDVKNHKASARTGTHAKVRQPPAGCGRSPSPPRH</sequence>
<dbReference type="Proteomes" id="UP000299102">
    <property type="component" value="Unassembled WGS sequence"/>
</dbReference>
<proteinExistence type="predicted"/>
<organism evidence="2 3">
    <name type="scientific">Eumeta variegata</name>
    <name type="common">Bagworm moth</name>
    <name type="synonym">Eumeta japonica</name>
    <dbReference type="NCBI Taxonomy" id="151549"/>
    <lineage>
        <taxon>Eukaryota</taxon>
        <taxon>Metazoa</taxon>
        <taxon>Ecdysozoa</taxon>
        <taxon>Arthropoda</taxon>
        <taxon>Hexapoda</taxon>
        <taxon>Insecta</taxon>
        <taxon>Pterygota</taxon>
        <taxon>Neoptera</taxon>
        <taxon>Endopterygota</taxon>
        <taxon>Lepidoptera</taxon>
        <taxon>Glossata</taxon>
        <taxon>Ditrysia</taxon>
        <taxon>Tineoidea</taxon>
        <taxon>Psychidae</taxon>
        <taxon>Oiketicinae</taxon>
        <taxon>Eumeta</taxon>
    </lineage>
</organism>
<name>A0A4C1V7S2_EUMVA</name>
<reference evidence="2 3" key="1">
    <citation type="journal article" date="2019" name="Commun. Biol.">
        <title>The bagworm genome reveals a unique fibroin gene that provides high tensile strength.</title>
        <authorList>
            <person name="Kono N."/>
            <person name="Nakamura H."/>
            <person name="Ohtoshi R."/>
            <person name="Tomita M."/>
            <person name="Numata K."/>
            <person name="Arakawa K."/>
        </authorList>
    </citation>
    <scope>NUCLEOTIDE SEQUENCE [LARGE SCALE GENOMIC DNA]</scope>
</reference>
<evidence type="ECO:0000256" key="1">
    <source>
        <dbReference type="SAM" id="MobiDB-lite"/>
    </source>
</evidence>
<feature type="region of interest" description="Disordered" evidence="1">
    <location>
        <begin position="74"/>
        <end position="102"/>
    </location>
</feature>
<feature type="compositionally biased region" description="Basic and acidic residues" evidence="1">
    <location>
        <begin position="9"/>
        <end position="22"/>
    </location>
</feature>
<evidence type="ECO:0000313" key="3">
    <source>
        <dbReference type="Proteomes" id="UP000299102"/>
    </source>
</evidence>
<evidence type="ECO:0000313" key="2">
    <source>
        <dbReference type="EMBL" id="GBP34367.1"/>
    </source>
</evidence>
<dbReference type="AlphaFoldDB" id="A0A4C1V7S2"/>
<comment type="caution">
    <text evidence="2">The sequence shown here is derived from an EMBL/GenBank/DDBJ whole genome shotgun (WGS) entry which is preliminary data.</text>
</comment>